<dbReference type="OrthoDB" id="46868at2759"/>
<keyword evidence="15" id="KW-1185">Reference proteome</keyword>
<keyword evidence="2" id="KW-0813">Transport</keyword>
<evidence type="ECO:0000256" key="9">
    <source>
        <dbReference type="ARBA" id="ARBA00037934"/>
    </source>
</evidence>
<comment type="subcellular location">
    <subcellularLocation>
        <location evidence="1">Endoplasmic reticulum membrane</location>
        <topology evidence="1">Single-pass type IV membrane protein</topology>
    </subcellularLocation>
</comment>
<dbReference type="InterPro" id="IPR056173">
    <property type="entry name" value="Sec20_C"/>
</dbReference>
<keyword evidence="3 11" id="KW-0812">Transmembrane</keyword>
<evidence type="ECO:0000256" key="6">
    <source>
        <dbReference type="ARBA" id="ARBA00022989"/>
    </source>
</evidence>
<dbReference type="GO" id="GO:0005789">
    <property type="term" value="C:endoplasmic reticulum membrane"/>
    <property type="evidence" value="ECO:0007669"/>
    <property type="project" value="UniProtKB-SubCell"/>
</dbReference>
<evidence type="ECO:0000256" key="2">
    <source>
        <dbReference type="ARBA" id="ARBA00022448"/>
    </source>
</evidence>
<evidence type="ECO:0000256" key="11">
    <source>
        <dbReference type="SAM" id="Phobius"/>
    </source>
</evidence>
<dbReference type="GO" id="GO:0005484">
    <property type="term" value="F:SNAP receptor activity"/>
    <property type="evidence" value="ECO:0007669"/>
    <property type="project" value="InterPro"/>
</dbReference>
<organism evidence="14 15">
    <name type="scientific">Aphanomyces stellatus</name>
    <dbReference type="NCBI Taxonomy" id="120398"/>
    <lineage>
        <taxon>Eukaryota</taxon>
        <taxon>Sar</taxon>
        <taxon>Stramenopiles</taxon>
        <taxon>Oomycota</taxon>
        <taxon>Saprolegniomycetes</taxon>
        <taxon>Saprolegniales</taxon>
        <taxon>Verrucalvaceae</taxon>
        <taxon>Aphanomyces</taxon>
    </lineage>
</organism>
<sequence length="198" mass="23022">MAQPLFEHVAALLRDKTADIAPKEAAQLQERLQAAVSKLSQKIDEDPNQKDSWKAQKERGEALLKQWVLFQRQRLLQHEHDDLTQSAKVRSDGVKATHADVHQSMRRTKQALAAQIQHAADMHRRMGEGTSELKKTHERYAEVKEKLNQTQRLLKELNHQAYMDKVWIAAGMFIFTCVVLLIVVERFPRHYIPIFWLL</sequence>
<evidence type="ECO:0000256" key="10">
    <source>
        <dbReference type="SAM" id="Coils"/>
    </source>
</evidence>
<keyword evidence="5" id="KW-0931">ER-Golgi transport</keyword>
<dbReference type="InterPro" id="IPR005606">
    <property type="entry name" value="Sec20"/>
</dbReference>
<evidence type="ECO:0000313" key="14">
    <source>
        <dbReference type="EMBL" id="VFT97560.1"/>
    </source>
</evidence>
<accession>A0A485LG14</accession>
<evidence type="ECO:0000256" key="1">
    <source>
        <dbReference type="ARBA" id="ARBA00004163"/>
    </source>
</evidence>
<dbReference type="PANTHER" id="PTHR12825:SF0">
    <property type="entry name" value="VESICLE TRANSPORT PROTEIN SEC20"/>
    <property type="match status" value="1"/>
</dbReference>
<evidence type="ECO:0000256" key="5">
    <source>
        <dbReference type="ARBA" id="ARBA00022892"/>
    </source>
</evidence>
<protein>
    <submittedName>
        <fullName evidence="14">Aste57867_20883 protein</fullName>
    </submittedName>
</protein>
<feature type="domain" description="Sec20 C-terminal" evidence="12">
    <location>
        <begin position="99"/>
        <end position="186"/>
    </location>
</feature>
<dbReference type="GO" id="GO:0006890">
    <property type="term" value="P:retrograde vesicle-mediated transport, Golgi to endoplasmic reticulum"/>
    <property type="evidence" value="ECO:0007669"/>
    <property type="project" value="InterPro"/>
</dbReference>
<feature type="transmembrane region" description="Helical" evidence="11">
    <location>
        <begin position="166"/>
        <end position="184"/>
    </location>
</feature>
<comment type="similarity">
    <text evidence="9">Belongs to the SEC20 family.</text>
</comment>
<evidence type="ECO:0000313" key="13">
    <source>
        <dbReference type="EMBL" id="KAF0687360.1"/>
    </source>
</evidence>
<dbReference type="PANTHER" id="PTHR12825">
    <property type="entry name" value="BNIP1-RELATED"/>
    <property type="match status" value="1"/>
</dbReference>
<evidence type="ECO:0000259" key="12">
    <source>
        <dbReference type="Pfam" id="PF03908"/>
    </source>
</evidence>
<gene>
    <name evidence="14" type="primary">Aste57867_20883</name>
    <name evidence="13" type="ORF">As57867_020815</name>
    <name evidence="14" type="ORF">ASTE57867_20883</name>
</gene>
<proteinExistence type="inferred from homology"/>
<reference evidence="14 15" key="1">
    <citation type="submission" date="2019-03" db="EMBL/GenBank/DDBJ databases">
        <authorList>
            <person name="Gaulin E."/>
            <person name="Dumas B."/>
        </authorList>
    </citation>
    <scope>NUCLEOTIDE SEQUENCE [LARGE SCALE GENOMIC DNA]</scope>
    <source>
        <strain evidence="14">CBS 568.67</strain>
    </source>
</reference>
<evidence type="ECO:0000256" key="4">
    <source>
        <dbReference type="ARBA" id="ARBA00022824"/>
    </source>
</evidence>
<dbReference type="EMBL" id="VJMH01006931">
    <property type="protein sequence ID" value="KAF0687360.1"/>
    <property type="molecule type" value="Genomic_DNA"/>
</dbReference>
<dbReference type="Proteomes" id="UP000332933">
    <property type="component" value="Unassembled WGS sequence"/>
</dbReference>
<evidence type="ECO:0000256" key="3">
    <source>
        <dbReference type="ARBA" id="ARBA00022692"/>
    </source>
</evidence>
<dbReference type="AlphaFoldDB" id="A0A485LG14"/>
<evidence type="ECO:0000256" key="8">
    <source>
        <dbReference type="ARBA" id="ARBA00023136"/>
    </source>
</evidence>
<dbReference type="Pfam" id="PF03908">
    <property type="entry name" value="Sec20"/>
    <property type="match status" value="1"/>
</dbReference>
<keyword evidence="4" id="KW-0256">Endoplasmic reticulum</keyword>
<dbReference type="EMBL" id="CAADRA010006957">
    <property type="protein sequence ID" value="VFT97560.1"/>
    <property type="molecule type" value="Genomic_DNA"/>
</dbReference>
<reference evidence="13" key="2">
    <citation type="submission" date="2019-06" db="EMBL/GenBank/DDBJ databases">
        <title>Genomics analysis of Aphanomyces spp. identifies a new class of oomycete effector associated with host adaptation.</title>
        <authorList>
            <person name="Gaulin E."/>
        </authorList>
    </citation>
    <scope>NUCLEOTIDE SEQUENCE</scope>
    <source>
        <strain evidence="13">CBS 578.67</strain>
    </source>
</reference>
<keyword evidence="8 11" id="KW-0472">Membrane</keyword>
<keyword evidence="6 11" id="KW-1133">Transmembrane helix</keyword>
<feature type="coiled-coil region" evidence="10">
    <location>
        <begin position="133"/>
        <end position="160"/>
    </location>
</feature>
<dbReference type="GO" id="GO:0031201">
    <property type="term" value="C:SNARE complex"/>
    <property type="evidence" value="ECO:0007669"/>
    <property type="project" value="TreeGrafter"/>
</dbReference>
<evidence type="ECO:0000256" key="7">
    <source>
        <dbReference type="ARBA" id="ARBA00023054"/>
    </source>
</evidence>
<name>A0A485LG14_9STRA</name>
<evidence type="ECO:0000313" key="15">
    <source>
        <dbReference type="Proteomes" id="UP000332933"/>
    </source>
</evidence>
<keyword evidence="7 10" id="KW-0175">Coiled coil</keyword>